<dbReference type="EMBL" id="BPVZ01000069">
    <property type="protein sequence ID" value="GKV25650.1"/>
    <property type="molecule type" value="Genomic_DNA"/>
</dbReference>
<protein>
    <recommendedName>
        <fullName evidence="3">DUF4283 domain-containing protein</fullName>
    </recommendedName>
</protein>
<organism evidence="1 2">
    <name type="scientific">Rubroshorea leprosula</name>
    <dbReference type="NCBI Taxonomy" id="152421"/>
    <lineage>
        <taxon>Eukaryota</taxon>
        <taxon>Viridiplantae</taxon>
        <taxon>Streptophyta</taxon>
        <taxon>Embryophyta</taxon>
        <taxon>Tracheophyta</taxon>
        <taxon>Spermatophyta</taxon>
        <taxon>Magnoliopsida</taxon>
        <taxon>eudicotyledons</taxon>
        <taxon>Gunneridae</taxon>
        <taxon>Pentapetalae</taxon>
        <taxon>rosids</taxon>
        <taxon>malvids</taxon>
        <taxon>Malvales</taxon>
        <taxon>Dipterocarpaceae</taxon>
        <taxon>Rubroshorea</taxon>
    </lineage>
</organism>
<dbReference type="PANTHER" id="PTHR34427">
    <property type="entry name" value="DUF4283 DOMAIN PROTEIN"/>
    <property type="match status" value="1"/>
</dbReference>
<dbReference type="AlphaFoldDB" id="A0AAV5KM03"/>
<comment type="caution">
    <text evidence="1">The sequence shown here is derived from an EMBL/GenBank/DDBJ whole genome shotgun (WGS) entry which is preliminary data.</text>
</comment>
<reference evidence="1 2" key="1">
    <citation type="journal article" date="2021" name="Commun. Biol.">
        <title>The genome of Shorea leprosula (Dipterocarpaceae) highlights the ecological relevance of drought in aseasonal tropical rainforests.</title>
        <authorList>
            <person name="Ng K.K.S."/>
            <person name="Kobayashi M.J."/>
            <person name="Fawcett J.A."/>
            <person name="Hatakeyama M."/>
            <person name="Paape T."/>
            <person name="Ng C.H."/>
            <person name="Ang C.C."/>
            <person name="Tnah L.H."/>
            <person name="Lee C.T."/>
            <person name="Nishiyama T."/>
            <person name="Sese J."/>
            <person name="O'Brien M.J."/>
            <person name="Copetti D."/>
            <person name="Mohd Noor M.I."/>
            <person name="Ong R.C."/>
            <person name="Putra M."/>
            <person name="Sireger I.Z."/>
            <person name="Indrioko S."/>
            <person name="Kosugi Y."/>
            <person name="Izuno A."/>
            <person name="Isagi Y."/>
            <person name="Lee S.L."/>
            <person name="Shimizu K.K."/>
        </authorList>
    </citation>
    <scope>NUCLEOTIDE SEQUENCE [LARGE SCALE GENOMIC DNA]</scope>
    <source>
        <strain evidence="1">214</strain>
    </source>
</reference>
<keyword evidence="2" id="KW-1185">Reference proteome</keyword>
<dbReference type="Proteomes" id="UP001054252">
    <property type="component" value="Unassembled WGS sequence"/>
</dbReference>
<dbReference type="PANTHER" id="PTHR34427:SF5">
    <property type="entry name" value="DUF4283 DOMAIN-CONTAINING PROTEIN"/>
    <property type="match status" value="1"/>
</dbReference>
<proteinExistence type="predicted"/>
<evidence type="ECO:0008006" key="3">
    <source>
        <dbReference type="Google" id="ProtNLM"/>
    </source>
</evidence>
<sequence>MGSEEAVLLHEEDSESRFLDVRDGQEMRKQLESIWIRNKKVIFNLAVEKGEEKRRWKAKSAGEKANISDIDLKGPTPSEARNYMRNSSRATTTATVLGGFKYKKVIEIKRTEEIEENLMKCAIGMALSPSIISNLPEIFFNEEFPLIKITPMGDNLVLIKEENLEYIKELVHGNLQWVSSYFERIKFWSPTDIAEKRFVWVKIQGLPLHASTEESLSTIGNHVGKSVKVDEHTLSKECLDVARILVSTKSKTGINEEFLLKVKNNSYNITLVEEN</sequence>
<evidence type="ECO:0000313" key="2">
    <source>
        <dbReference type="Proteomes" id="UP001054252"/>
    </source>
</evidence>
<accession>A0AAV5KM03</accession>
<gene>
    <name evidence="1" type="ORF">SLEP1_g35049</name>
</gene>
<name>A0AAV5KM03_9ROSI</name>
<evidence type="ECO:0000313" key="1">
    <source>
        <dbReference type="EMBL" id="GKV25650.1"/>
    </source>
</evidence>